<evidence type="ECO:0000313" key="2">
    <source>
        <dbReference type="Proteomes" id="UP000232688"/>
    </source>
</evidence>
<dbReference type="PANTHER" id="PTHR13318">
    <property type="entry name" value="PARTNER OF PAIRED, ISOFORM B-RELATED"/>
    <property type="match status" value="1"/>
</dbReference>
<sequence>MKYYEDEKTRRNRALDNWSRFVKAYLNVIKSPTSRTSKEEEEEEEKDVPKFLLQNLNKILWIFFTDRVIEKLTKSCHHLKKLKLFGCTSLTNRSLYWIEMRCSKLTTLNIGFCVIITPNALQSLVNRCKELTSLTISHCLNTRAISLIPMIPSLRKLDLGISNPKLTDEATNIISRHCPNLVYLSLSFSLITRLGLRTIGRGCRKLLFIDLSGCYLIDDEISDFLSYCPRLKIIYLNYLLQISGKSFLSIIKSSQIEYASFTSSKILEVSSSIDLLPPSSNEERSCSKIRKLVLDNCEISDKNLKQISYWCKNLEYLDISLVYDMDDRVLQDLCDRLENL</sequence>
<comment type="caution">
    <text evidence="1">The sequence shown here is derived from an EMBL/GenBank/DDBJ whole genome shotgun (WGS) entry which is preliminary data.</text>
</comment>
<dbReference type="InterPro" id="IPR001611">
    <property type="entry name" value="Leu-rich_rpt"/>
</dbReference>
<dbReference type="Pfam" id="PF13516">
    <property type="entry name" value="LRR_6"/>
    <property type="match status" value="1"/>
</dbReference>
<dbReference type="VEuPathDB" id="FungiDB:RhiirFUN_007969"/>
<feature type="non-terminal residue" evidence="1">
    <location>
        <position position="340"/>
    </location>
</feature>
<dbReference type="SMART" id="SM00367">
    <property type="entry name" value="LRR_CC"/>
    <property type="match status" value="8"/>
</dbReference>
<dbReference type="SUPFAM" id="SSF52047">
    <property type="entry name" value="RNI-like"/>
    <property type="match status" value="2"/>
</dbReference>
<gene>
    <name evidence="1" type="ORF">RhiirA1_532656</name>
</gene>
<dbReference type="GO" id="GO:0019005">
    <property type="term" value="C:SCF ubiquitin ligase complex"/>
    <property type="evidence" value="ECO:0007669"/>
    <property type="project" value="TreeGrafter"/>
</dbReference>
<dbReference type="InterPro" id="IPR032675">
    <property type="entry name" value="LRR_dom_sf"/>
</dbReference>
<dbReference type="Proteomes" id="UP000232688">
    <property type="component" value="Unassembled WGS sequence"/>
</dbReference>
<dbReference type="EMBL" id="LLXH01000217">
    <property type="protein sequence ID" value="PKC70516.1"/>
    <property type="molecule type" value="Genomic_DNA"/>
</dbReference>
<dbReference type="GO" id="GO:0031146">
    <property type="term" value="P:SCF-dependent proteasomal ubiquitin-dependent protein catabolic process"/>
    <property type="evidence" value="ECO:0007669"/>
    <property type="project" value="TreeGrafter"/>
</dbReference>
<dbReference type="OrthoDB" id="550575at2759"/>
<organism evidence="1 2">
    <name type="scientific">Rhizophagus irregularis</name>
    <dbReference type="NCBI Taxonomy" id="588596"/>
    <lineage>
        <taxon>Eukaryota</taxon>
        <taxon>Fungi</taxon>
        <taxon>Fungi incertae sedis</taxon>
        <taxon>Mucoromycota</taxon>
        <taxon>Glomeromycotina</taxon>
        <taxon>Glomeromycetes</taxon>
        <taxon>Glomerales</taxon>
        <taxon>Glomeraceae</taxon>
        <taxon>Rhizophagus</taxon>
    </lineage>
</organism>
<dbReference type="VEuPathDB" id="FungiDB:FUN_009167"/>
<reference evidence="1 2" key="1">
    <citation type="submission" date="2017-10" db="EMBL/GenBank/DDBJ databases">
        <title>Extensive intraspecific genome diversity in a model arbuscular mycorrhizal fungus.</title>
        <authorList>
            <person name="Chen E.C.H."/>
            <person name="Morin E."/>
            <person name="Baudet D."/>
            <person name="Noel J."/>
            <person name="Ndikumana S."/>
            <person name="Charron P."/>
            <person name="St-Onge C."/>
            <person name="Giorgi J."/>
            <person name="Grigoriev I.V."/>
            <person name="Roux C."/>
            <person name="Martin F.M."/>
            <person name="Corradi N."/>
        </authorList>
    </citation>
    <scope>NUCLEOTIDE SEQUENCE [LARGE SCALE GENOMIC DNA]</scope>
    <source>
        <strain evidence="1 2">A1</strain>
    </source>
</reference>
<accession>A0A2I1E148</accession>
<dbReference type="AlphaFoldDB" id="A0A2I1E148"/>
<reference evidence="1 2" key="2">
    <citation type="submission" date="2017-10" db="EMBL/GenBank/DDBJ databases">
        <title>Genome analyses suggest a sexual origin of heterokaryosis in a supposedly ancient asexual fungus.</title>
        <authorList>
            <person name="Corradi N."/>
            <person name="Sedzielewska K."/>
            <person name="Noel J."/>
            <person name="Charron P."/>
            <person name="Farinelli L."/>
            <person name="Marton T."/>
            <person name="Kruger M."/>
            <person name="Pelin A."/>
            <person name="Brachmann A."/>
            <person name="Corradi N."/>
        </authorList>
    </citation>
    <scope>NUCLEOTIDE SEQUENCE [LARGE SCALE GENOMIC DNA]</scope>
    <source>
        <strain evidence="1 2">A1</strain>
    </source>
</reference>
<name>A0A2I1E148_9GLOM</name>
<dbReference type="VEuPathDB" id="FungiDB:RhiirA1_532656"/>
<protein>
    <submittedName>
        <fullName evidence="1">RNI-like protein</fullName>
    </submittedName>
</protein>
<evidence type="ECO:0000313" key="1">
    <source>
        <dbReference type="EMBL" id="PKC70516.1"/>
    </source>
</evidence>
<dbReference type="Gene3D" id="3.80.10.10">
    <property type="entry name" value="Ribonuclease Inhibitor"/>
    <property type="match status" value="2"/>
</dbReference>
<proteinExistence type="predicted"/>
<dbReference type="InterPro" id="IPR006553">
    <property type="entry name" value="Leu-rich_rpt_Cys-con_subtyp"/>
</dbReference>